<evidence type="ECO:0000313" key="7">
    <source>
        <dbReference type="EMBL" id="MEN7538805.1"/>
    </source>
</evidence>
<evidence type="ECO:0000256" key="4">
    <source>
        <dbReference type="ARBA" id="ARBA00023125"/>
    </source>
</evidence>
<comment type="subcellular location">
    <subcellularLocation>
        <location evidence="1">Cytoplasm</location>
    </subcellularLocation>
</comment>
<dbReference type="EMBL" id="JBDLBR010000012">
    <property type="protein sequence ID" value="MEN7538805.1"/>
    <property type="molecule type" value="Genomic_DNA"/>
</dbReference>
<dbReference type="CDD" id="cd01108">
    <property type="entry name" value="HTH_CueR"/>
    <property type="match status" value="1"/>
</dbReference>
<feature type="domain" description="HTH merR-type" evidence="6">
    <location>
        <begin position="1"/>
        <end position="69"/>
    </location>
</feature>
<dbReference type="SMART" id="SM00422">
    <property type="entry name" value="HTH_MERR"/>
    <property type="match status" value="1"/>
</dbReference>
<protein>
    <submittedName>
        <fullName evidence="7">Cu(I)-responsive transcriptional regulator</fullName>
    </submittedName>
</protein>
<reference evidence="7 8" key="1">
    <citation type="submission" date="2024-05" db="EMBL/GenBank/DDBJ databases">
        <authorList>
            <person name="Park S."/>
        </authorList>
    </citation>
    <scope>NUCLEOTIDE SEQUENCE [LARGE SCALE GENOMIC DNA]</scope>
    <source>
        <strain evidence="7 8">DGU5</strain>
    </source>
</reference>
<dbReference type="InterPro" id="IPR000551">
    <property type="entry name" value="MerR-type_HTH_dom"/>
</dbReference>
<dbReference type="PROSITE" id="PS00552">
    <property type="entry name" value="HTH_MERR_1"/>
    <property type="match status" value="1"/>
</dbReference>
<dbReference type="Pfam" id="PF13411">
    <property type="entry name" value="MerR_1"/>
    <property type="match status" value="1"/>
</dbReference>
<dbReference type="PANTHER" id="PTHR30204:SF94">
    <property type="entry name" value="HEAVY METAL-DEPENDENT TRANSCRIPTIONAL REGULATOR HI_0293-RELATED"/>
    <property type="match status" value="1"/>
</dbReference>
<evidence type="ECO:0000256" key="1">
    <source>
        <dbReference type="ARBA" id="ARBA00004496"/>
    </source>
</evidence>
<keyword evidence="2" id="KW-0963">Cytoplasm</keyword>
<evidence type="ECO:0000259" key="6">
    <source>
        <dbReference type="PROSITE" id="PS50937"/>
    </source>
</evidence>
<dbReference type="PROSITE" id="PS50937">
    <property type="entry name" value="HTH_MERR_2"/>
    <property type="match status" value="1"/>
</dbReference>
<evidence type="ECO:0000256" key="3">
    <source>
        <dbReference type="ARBA" id="ARBA00023015"/>
    </source>
</evidence>
<dbReference type="InterPro" id="IPR009061">
    <property type="entry name" value="DNA-bd_dom_put_sf"/>
</dbReference>
<evidence type="ECO:0000256" key="2">
    <source>
        <dbReference type="ARBA" id="ARBA00022490"/>
    </source>
</evidence>
<evidence type="ECO:0000256" key="5">
    <source>
        <dbReference type="ARBA" id="ARBA00023163"/>
    </source>
</evidence>
<keyword evidence="3" id="KW-0805">Transcription regulation</keyword>
<dbReference type="NCBIfam" id="TIGR02044">
    <property type="entry name" value="CueR"/>
    <property type="match status" value="1"/>
</dbReference>
<keyword evidence="8" id="KW-1185">Reference proteome</keyword>
<accession>A0ABV0D4C5</accession>
<sequence length="141" mass="15552">MNIGDASQRTGVSQRMIRHYEKIGLIPAPPRRESGYRDYSDADVNRLLFIANARDLGFSIDEIGELLQLWSDEHRASSEVKALALAKADELGRKVDALAAMRSSLLHLARTCHGDDRPDCPIIDMISGEKPAVHGISAENN</sequence>
<dbReference type="PANTHER" id="PTHR30204">
    <property type="entry name" value="REDOX-CYCLING DRUG-SENSING TRANSCRIPTIONAL ACTIVATOR SOXR"/>
    <property type="match status" value="1"/>
</dbReference>
<dbReference type="RefSeq" id="WP_346786269.1">
    <property type="nucleotide sequence ID" value="NZ_JBDLBR010000012.1"/>
</dbReference>
<dbReference type="SUPFAM" id="SSF46955">
    <property type="entry name" value="Putative DNA-binding domain"/>
    <property type="match status" value="1"/>
</dbReference>
<proteinExistence type="predicted"/>
<dbReference type="InterPro" id="IPR047057">
    <property type="entry name" value="MerR_fam"/>
</dbReference>
<dbReference type="Proteomes" id="UP001484535">
    <property type="component" value="Unassembled WGS sequence"/>
</dbReference>
<keyword evidence="4" id="KW-0238">DNA-binding</keyword>
<name>A0ABV0D4C5_9SPHN</name>
<evidence type="ECO:0000313" key="8">
    <source>
        <dbReference type="Proteomes" id="UP001484535"/>
    </source>
</evidence>
<dbReference type="PRINTS" id="PR00040">
    <property type="entry name" value="HTHMERR"/>
</dbReference>
<dbReference type="InterPro" id="IPR011789">
    <property type="entry name" value="CueR"/>
</dbReference>
<comment type="caution">
    <text evidence="7">The sequence shown here is derived from an EMBL/GenBank/DDBJ whole genome shotgun (WGS) entry which is preliminary data.</text>
</comment>
<organism evidence="7 8">
    <name type="scientific">Aurantiacibacter flavus</name>
    <dbReference type="NCBI Taxonomy" id="3145232"/>
    <lineage>
        <taxon>Bacteria</taxon>
        <taxon>Pseudomonadati</taxon>
        <taxon>Pseudomonadota</taxon>
        <taxon>Alphaproteobacteria</taxon>
        <taxon>Sphingomonadales</taxon>
        <taxon>Erythrobacteraceae</taxon>
        <taxon>Aurantiacibacter</taxon>
    </lineage>
</organism>
<keyword evidence="5" id="KW-0804">Transcription</keyword>
<dbReference type="Gene3D" id="1.10.1660.10">
    <property type="match status" value="1"/>
</dbReference>
<gene>
    <name evidence="7" type="primary">cueR</name>
    <name evidence="7" type="ORF">ABDJ38_16670</name>
</gene>